<evidence type="ECO:0000259" key="2">
    <source>
        <dbReference type="Pfam" id="PF14470"/>
    </source>
</evidence>
<dbReference type="InterPro" id="IPR039519">
    <property type="entry name" value="YokE-like_PH"/>
</dbReference>
<sequence length="243" mass="28274">MNMKELPKSRLTFKESMIESQYLATKTKEEKKQYKQLSVEDKREILKEYQSKPRKEVKFESEINKSDENLSKIYQRFSEIGVEDLFGTKKEVKELPMILKDNENIMYVTSGLYNNNTYLIVCTDLRLLFLDKGMIYGLKFHEFPFEKINSVSYKKGLLFGEIIIHHGSSSIAIGSISKNTVSRMAETIQEQISIRESSMKPSNSEKMSFSVADELIKYKELLDVGVISQEEFDKKKQQLLDID</sequence>
<protein>
    <submittedName>
        <fullName evidence="3">Uncharacterized protein</fullName>
    </submittedName>
</protein>
<dbReference type="InterPro" id="IPR018649">
    <property type="entry name" value="SHOCT"/>
</dbReference>
<dbReference type="Proteomes" id="UP000000975">
    <property type="component" value="Segment"/>
</dbReference>
<dbReference type="Pfam" id="PF09851">
    <property type="entry name" value="SHOCT"/>
    <property type="match status" value="1"/>
</dbReference>
<dbReference type="KEGG" id="vg:4712316"/>
<keyword evidence="4" id="KW-1185">Reference proteome</keyword>
<feature type="domain" description="SHOCT" evidence="1">
    <location>
        <begin position="213"/>
        <end position="240"/>
    </location>
</feature>
<dbReference type="EMBL" id="AP008953">
    <property type="protein sequence ID" value="BAF43819.1"/>
    <property type="molecule type" value="Genomic_DNA"/>
</dbReference>
<proteinExistence type="predicted"/>
<evidence type="ECO:0000313" key="3">
    <source>
        <dbReference type="EMBL" id="BAF43819.1"/>
    </source>
</evidence>
<dbReference type="OrthoDB" id="8552at10239"/>
<accession>A1KWY6</accession>
<dbReference type="GeneID" id="4712316"/>
<evidence type="ECO:0000313" key="4">
    <source>
        <dbReference type="Proteomes" id="UP000000975"/>
    </source>
</evidence>
<feature type="domain" description="YokE-like PH" evidence="2">
    <location>
        <begin position="99"/>
        <end position="190"/>
    </location>
</feature>
<reference evidence="3 4" key="1">
    <citation type="submission" date="2005-03" db="EMBL/GenBank/DDBJ databases">
        <title>phi ETA2.</title>
        <authorList>
            <person name="Sawada J."/>
        </authorList>
    </citation>
    <scope>NUCLEOTIDE SEQUENCE [LARGE SCALE GENOMIC DNA]</scope>
    <source>
        <strain evidence="3">TY94</strain>
    </source>
</reference>
<evidence type="ECO:0000259" key="1">
    <source>
        <dbReference type="Pfam" id="PF09851"/>
    </source>
</evidence>
<dbReference type="RefSeq" id="YP_001004264.1">
    <property type="nucleotide sequence ID" value="NC_008798.1"/>
</dbReference>
<dbReference type="InterPro" id="IPR037063">
    <property type="entry name" value="PHb_sf"/>
</dbReference>
<organism evidence="3 4">
    <name type="scientific">Staphylococcus phage phiETA2</name>
    <dbReference type="NCBI Taxonomy" id="2993858"/>
    <lineage>
        <taxon>Viruses</taxon>
        <taxon>Duplodnaviria</taxon>
        <taxon>Heunggongvirae</taxon>
        <taxon>Uroviricota</taxon>
        <taxon>Caudoviricetes</taxon>
        <taxon>Azeredovirinae</taxon>
        <taxon>Dubowvirus</taxon>
        <taxon>Dubowvirus ETA2</taxon>
    </lineage>
</organism>
<dbReference type="Gene3D" id="2.30.29.50">
    <property type="entry name" value="Bacterial Pleckstrin homology domain"/>
    <property type="match status" value="1"/>
</dbReference>
<dbReference type="Pfam" id="PF14470">
    <property type="entry name" value="bPH_3"/>
    <property type="match status" value="1"/>
</dbReference>
<name>A1KWY6_9CAUD</name>